<keyword evidence="1" id="KW-1133">Transmembrane helix</keyword>
<gene>
    <name evidence="2" type="ORF">KC222_00495</name>
</gene>
<accession>A0ABS6DCI8</accession>
<evidence type="ECO:0000256" key="1">
    <source>
        <dbReference type="SAM" id="Phobius"/>
    </source>
</evidence>
<organism evidence="2 3">
    <name type="scientific">Cedecea davisae</name>
    <dbReference type="NCBI Taxonomy" id="158484"/>
    <lineage>
        <taxon>Bacteria</taxon>
        <taxon>Pseudomonadati</taxon>
        <taxon>Pseudomonadota</taxon>
        <taxon>Gammaproteobacteria</taxon>
        <taxon>Enterobacterales</taxon>
        <taxon>Enterobacteriaceae</taxon>
        <taxon>Cedecea</taxon>
    </lineage>
</organism>
<dbReference type="InterPro" id="IPR047759">
    <property type="entry name" value="LysA-like"/>
</dbReference>
<evidence type="ECO:0000313" key="3">
    <source>
        <dbReference type="Proteomes" id="UP000686327"/>
    </source>
</evidence>
<dbReference type="NCBIfam" id="NF038378">
    <property type="entry name" value="DNZ54_00345_fm"/>
    <property type="match status" value="1"/>
</dbReference>
<protein>
    <submittedName>
        <fullName evidence="2">Peptidase</fullName>
    </submittedName>
</protein>
<keyword evidence="1" id="KW-0812">Transmembrane</keyword>
<sequence>MKKKFMSMFFQIVWAALLVLSLLYPRSGAPVLVGASVQVACILAWLMAAFAAIGWAAGEVPRNQVRASLMKFRMQPVKPVRTWAVRLLIVACLAISGWAITLVFYLLTLVLYQIARAQFHKPVTA</sequence>
<dbReference type="RefSeq" id="WP_216374202.1">
    <property type="nucleotide sequence ID" value="NZ_JAGRYT010000001.1"/>
</dbReference>
<keyword evidence="1" id="KW-0472">Membrane</keyword>
<name>A0ABS6DCI8_9ENTR</name>
<dbReference type="EMBL" id="JAGRYU010000002">
    <property type="protein sequence ID" value="MBU4680490.1"/>
    <property type="molecule type" value="Genomic_DNA"/>
</dbReference>
<comment type="caution">
    <text evidence="2">The sequence shown here is derived from an EMBL/GenBank/DDBJ whole genome shotgun (WGS) entry which is preliminary data.</text>
</comment>
<feature type="transmembrane region" description="Helical" evidence="1">
    <location>
        <begin position="83"/>
        <end position="112"/>
    </location>
</feature>
<evidence type="ECO:0000313" key="2">
    <source>
        <dbReference type="EMBL" id="MBU4680490.1"/>
    </source>
</evidence>
<reference evidence="3" key="1">
    <citation type="submission" date="2023-07" db="EMBL/GenBank/DDBJ databases">
        <title>Cedecea davisae an AmpC producer and its therapeutic implications.</title>
        <authorList>
            <person name="Notter J."/>
        </authorList>
    </citation>
    <scope>NUCLEOTIDE SEQUENCE [LARGE SCALE GENOMIC DNA]</scope>
    <source>
        <strain evidence="3">1</strain>
    </source>
</reference>
<proteinExistence type="predicted"/>
<dbReference type="Proteomes" id="UP000686327">
    <property type="component" value="Unassembled WGS sequence"/>
</dbReference>
<keyword evidence="3" id="KW-1185">Reference proteome</keyword>
<feature type="transmembrane region" description="Helical" evidence="1">
    <location>
        <begin position="44"/>
        <end position="62"/>
    </location>
</feature>